<dbReference type="SMART" id="SM00065">
    <property type="entry name" value="GAF"/>
    <property type="match status" value="1"/>
</dbReference>
<evidence type="ECO:0000313" key="8">
    <source>
        <dbReference type="Proteomes" id="UP000198825"/>
    </source>
</evidence>
<dbReference type="STRING" id="546874.SAMN04488544_1957"/>
<feature type="region of interest" description="Disordered" evidence="5">
    <location>
        <begin position="1"/>
        <end position="28"/>
    </location>
</feature>
<dbReference type="InterPro" id="IPR011006">
    <property type="entry name" value="CheY-like_superfamily"/>
</dbReference>
<evidence type="ECO:0000259" key="6">
    <source>
        <dbReference type="PROSITE" id="PS50921"/>
    </source>
</evidence>
<dbReference type="AlphaFoldDB" id="A0A1H2MH95"/>
<reference evidence="8" key="1">
    <citation type="submission" date="2016-10" db="EMBL/GenBank/DDBJ databases">
        <authorList>
            <person name="Varghese N."/>
            <person name="Submissions S."/>
        </authorList>
    </citation>
    <scope>NUCLEOTIDE SEQUENCE [LARGE SCALE GENOMIC DNA]</scope>
    <source>
        <strain evidence="8">DSM 21743</strain>
    </source>
</reference>
<sequence length="276" mass="29024">MSSPSLSLVDDEDGPRSSDSAPPAGGSALAAALADSAELMHTAVGSRRVLDELVAAALRLVPGAQDASVMLSERDVLTAQRATSPTVEGVDTVQLELREGPSLEAAAHARPVRVDDMGQEERWAAFAPQARGLGVVSTLSLPLRTRTSVLGVLNLFSTRVAAFGDESEQTGLLLTRHAAIALAEARGVDNLHRAVAGRDLIGQAKGRLMDRYGLDEARAFGVLRRLSQNTHRKLHDVARQIATTGQMLELTALEAELVPARAAAPDDPAPGLGPRC</sequence>
<keyword evidence="2" id="KW-0418">Kinase</keyword>
<dbReference type="InterPro" id="IPR003018">
    <property type="entry name" value="GAF"/>
</dbReference>
<dbReference type="Proteomes" id="UP000198825">
    <property type="component" value="Chromosome I"/>
</dbReference>
<dbReference type="OrthoDB" id="7466251at2"/>
<dbReference type="RefSeq" id="WP_157719911.1">
    <property type="nucleotide sequence ID" value="NZ_LT629799.1"/>
</dbReference>
<proteinExistence type="predicted"/>
<dbReference type="InterPro" id="IPR005561">
    <property type="entry name" value="ANTAR"/>
</dbReference>
<name>A0A1H2MH95_9ACTN</name>
<keyword evidence="4" id="KW-0804">Transcription</keyword>
<dbReference type="InterPro" id="IPR036388">
    <property type="entry name" value="WH-like_DNA-bd_sf"/>
</dbReference>
<evidence type="ECO:0000256" key="4">
    <source>
        <dbReference type="ARBA" id="ARBA00023163"/>
    </source>
</evidence>
<dbReference type="SUPFAM" id="SSF52172">
    <property type="entry name" value="CheY-like"/>
    <property type="match status" value="1"/>
</dbReference>
<keyword evidence="8" id="KW-1185">Reference proteome</keyword>
<gene>
    <name evidence="7" type="ORF">SAMN04488544_1957</name>
</gene>
<keyword evidence="3" id="KW-0805">Transcription regulation</keyword>
<dbReference type="GO" id="GO:0003723">
    <property type="term" value="F:RNA binding"/>
    <property type="evidence" value="ECO:0007669"/>
    <property type="project" value="InterPro"/>
</dbReference>
<dbReference type="PROSITE" id="PS50921">
    <property type="entry name" value="ANTAR"/>
    <property type="match status" value="1"/>
</dbReference>
<dbReference type="EMBL" id="LT629799">
    <property type="protein sequence ID" value="SDU91856.1"/>
    <property type="molecule type" value="Genomic_DNA"/>
</dbReference>
<dbReference type="SMART" id="SM01012">
    <property type="entry name" value="ANTAR"/>
    <property type="match status" value="1"/>
</dbReference>
<feature type="domain" description="ANTAR" evidence="6">
    <location>
        <begin position="181"/>
        <end position="242"/>
    </location>
</feature>
<dbReference type="Pfam" id="PF03861">
    <property type="entry name" value="ANTAR"/>
    <property type="match status" value="1"/>
</dbReference>
<dbReference type="Gene3D" id="3.30.450.40">
    <property type="match status" value="1"/>
</dbReference>
<evidence type="ECO:0000256" key="2">
    <source>
        <dbReference type="ARBA" id="ARBA00022777"/>
    </source>
</evidence>
<organism evidence="7 8">
    <name type="scientific">Microlunatus sagamiharensis</name>
    <dbReference type="NCBI Taxonomy" id="546874"/>
    <lineage>
        <taxon>Bacteria</taxon>
        <taxon>Bacillati</taxon>
        <taxon>Actinomycetota</taxon>
        <taxon>Actinomycetes</taxon>
        <taxon>Propionibacteriales</taxon>
        <taxon>Propionibacteriaceae</taxon>
        <taxon>Microlunatus</taxon>
    </lineage>
</organism>
<evidence type="ECO:0000256" key="5">
    <source>
        <dbReference type="SAM" id="MobiDB-lite"/>
    </source>
</evidence>
<keyword evidence="1" id="KW-0808">Transferase</keyword>
<evidence type="ECO:0000256" key="3">
    <source>
        <dbReference type="ARBA" id="ARBA00023015"/>
    </source>
</evidence>
<dbReference type="SUPFAM" id="SSF55781">
    <property type="entry name" value="GAF domain-like"/>
    <property type="match status" value="1"/>
</dbReference>
<protein>
    <submittedName>
        <fullName evidence="7">GAF domain-containing protein</fullName>
    </submittedName>
</protein>
<dbReference type="Pfam" id="PF13185">
    <property type="entry name" value="GAF_2"/>
    <property type="match status" value="1"/>
</dbReference>
<evidence type="ECO:0000256" key="1">
    <source>
        <dbReference type="ARBA" id="ARBA00022679"/>
    </source>
</evidence>
<dbReference type="InterPro" id="IPR029016">
    <property type="entry name" value="GAF-like_dom_sf"/>
</dbReference>
<evidence type="ECO:0000313" key="7">
    <source>
        <dbReference type="EMBL" id="SDU91856.1"/>
    </source>
</evidence>
<accession>A0A1H2MH95</accession>
<dbReference type="GO" id="GO:0016301">
    <property type="term" value="F:kinase activity"/>
    <property type="evidence" value="ECO:0007669"/>
    <property type="project" value="UniProtKB-KW"/>
</dbReference>
<feature type="compositionally biased region" description="Low complexity" evidence="5">
    <location>
        <begin position="17"/>
        <end position="28"/>
    </location>
</feature>
<dbReference type="Gene3D" id="1.10.10.10">
    <property type="entry name" value="Winged helix-like DNA-binding domain superfamily/Winged helix DNA-binding domain"/>
    <property type="match status" value="1"/>
</dbReference>